<dbReference type="InterPro" id="IPR008962">
    <property type="entry name" value="PapD-like_sf"/>
</dbReference>
<evidence type="ECO:0008006" key="4">
    <source>
        <dbReference type="Google" id="ProtNLM"/>
    </source>
</evidence>
<evidence type="ECO:0000313" key="3">
    <source>
        <dbReference type="Proteomes" id="UP001302072"/>
    </source>
</evidence>
<dbReference type="SUPFAM" id="SSF49354">
    <property type="entry name" value="PapD-like"/>
    <property type="match status" value="1"/>
</dbReference>
<evidence type="ECO:0000313" key="2">
    <source>
        <dbReference type="EMBL" id="WNH51988.1"/>
    </source>
</evidence>
<name>A0ABY9YM69_9GAMM</name>
<dbReference type="RefSeq" id="WP_311191201.1">
    <property type="nucleotide sequence ID" value="NZ_CP115541.1"/>
</dbReference>
<gene>
    <name evidence="2" type="ORF">PDM29_16840</name>
</gene>
<keyword evidence="1" id="KW-0732">Signal</keyword>
<sequence length="246" mass="27272">MKRLLWPLLLSFALPVIGNAAAPSIQVGAMYEYLESDQASLLKRVHNRGTATAFVRVVISEVVYDDDQRAHEHAVDANAAGGDGLIASPARLIIPAQGQQAARLVFLGDRSRERYYRVRFVPVLPKAADEFALTTEEAREYDAQLSAGVNVLAGYGVFVIVHPDSAHYEVRTEHGPDHVLLHNVGNSTAVLDDLRTCVGSGRAETCSPAQRIHLLPQRQQRLDHDQGQRHRLRLVEGERRRPLQLP</sequence>
<dbReference type="InterPro" id="IPR013783">
    <property type="entry name" value="Ig-like_fold"/>
</dbReference>
<dbReference type="Proteomes" id="UP001302072">
    <property type="component" value="Chromosome"/>
</dbReference>
<evidence type="ECO:0000256" key="1">
    <source>
        <dbReference type="SAM" id="SignalP"/>
    </source>
</evidence>
<protein>
    <recommendedName>
        <fullName evidence="4">Pili assembly chaperone N-terminal domain-containing protein</fullName>
    </recommendedName>
</protein>
<dbReference type="Gene3D" id="2.60.40.10">
    <property type="entry name" value="Immunoglobulins"/>
    <property type="match status" value="1"/>
</dbReference>
<accession>A0ABY9YM69</accession>
<organism evidence="2 3">
    <name type="scientific">Stenotrophomonas oahuensis</name>
    <dbReference type="NCBI Taxonomy" id="3003271"/>
    <lineage>
        <taxon>Bacteria</taxon>
        <taxon>Pseudomonadati</taxon>
        <taxon>Pseudomonadota</taxon>
        <taxon>Gammaproteobacteria</taxon>
        <taxon>Lysobacterales</taxon>
        <taxon>Lysobacteraceae</taxon>
        <taxon>Stenotrophomonas</taxon>
    </lineage>
</organism>
<dbReference type="EMBL" id="CP115541">
    <property type="protein sequence ID" value="WNH51988.1"/>
    <property type="molecule type" value="Genomic_DNA"/>
</dbReference>
<proteinExistence type="predicted"/>
<reference evidence="2 3" key="1">
    <citation type="submission" date="2022-12" db="EMBL/GenBank/DDBJ databases">
        <title>Two new species, Stenotrophomonas aracearum and Stenotrophomonas oahuensis, isolated from Anthurium (Araceae family) in Hawaii.</title>
        <authorList>
            <person name="Chunag S.C."/>
            <person name="Dobhal S."/>
            <person name="Alvarez A."/>
            <person name="Arif M."/>
        </authorList>
    </citation>
    <scope>NUCLEOTIDE SEQUENCE [LARGE SCALE GENOMIC DNA]</scope>
    <source>
        <strain evidence="2 3">A5586</strain>
    </source>
</reference>
<feature type="signal peptide" evidence="1">
    <location>
        <begin position="1"/>
        <end position="20"/>
    </location>
</feature>
<keyword evidence="3" id="KW-1185">Reference proteome</keyword>
<feature type="chain" id="PRO_5045072965" description="Pili assembly chaperone N-terminal domain-containing protein" evidence="1">
    <location>
        <begin position="21"/>
        <end position="246"/>
    </location>
</feature>